<comment type="caution">
    <text evidence="9">The sequence shown here is derived from an EMBL/GenBank/DDBJ whole genome shotgun (WGS) entry which is preliminary data.</text>
</comment>
<comment type="subunit">
    <text evidence="8">Component of the TIM23 complex.</text>
</comment>
<comment type="subcellular location">
    <subcellularLocation>
        <location evidence="8">Mitochondrion inner membrane</location>
        <topology evidence="8">Single-pass membrane protein</topology>
    </subcellularLocation>
    <subcellularLocation>
        <location evidence="1">Mitochondrion membrane</location>
        <topology evidence="1">Single-pass membrane protein</topology>
    </subcellularLocation>
</comment>
<dbReference type="AlphaFoldDB" id="A0A4Z2BVP6"/>
<reference evidence="9 10" key="1">
    <citation type="submission" date="2019-04" db="EMBL/GenBank/DDBJ databases">
        <title>The sequence and de novo assembly of Takifugu bimaculatus genome using PacBio and Hi-C technologies.</title>
        <authorList>
            <person name="Xu P."/>
            <person name="Liu B."/>
            <person name="Zhou Z."/>
        </authorList>
    </citation>
    <scope>NUCLEOTIDE SEQUENCE [LARGE SCALE GENOMIC DNA]</scope>
    <source>
        <strain evidence="9">TB-2018</strain>
        <tissue evidence="9">Muscle</tissue>
    </source>
</reference>
<dbReference type="Gene3D" id="3.10.450.320">
    <property type="entry name" value="Mitochondrial import inner membrane translocase subunit Tim21"/>
    <property type="match status" value="1"/>
</dbReference>
<dbReference type="Proteomes" id="UP000516260">
    <property type="component" value="Chromosome 17"/>
</dbReference>
<keyword evidence="7 8" id="KW-0472">Membrane</keyword>
<keyword evidence="8" id="KW-0653">Protein transport</keyword>
<evidence type="ECO:0000256" key="8">
    <source>
        <dbReference type="RuleBase" id="RU367142"/>
    </source>
</evidence>
<dbReference type="EMBL" id="SWLE01000009">
    <property type="protein sequence ID" value="TNM96179.1"/>
    <property type="molecule type" value="Genomic_DNA"/>
</dbReference>
<keyword evidence="10" id="KW-1185">Reference proteome</keyword>
<evidence type="ECO:0000256" key="4">
    <source>
        <dbReference type="ARBA" id="ARBA00022946"/>
    </source>
</evidence>
<keyword evidence="8" id="KW-0813">Transport</keyword>
<keyword evidence="8" id="KW-0999">Mitochondrion inner membrane</keyword>
<sequence length="251" mass="28716">MAYTQLIKTLQRNLQQLYGQYSRQKCFYLHKRNVSTVSKFTFCRYMDVVSPCSPVSSPPVKRPACHSFSLYLTARNKSSPEDKDKSVSRYQSGTLKTSTAQKVKDAGRDFTYLIVVLIGLGVTGGLLYVVFQELFSYSSPNKIYGKAFKKVQFDPEVIGAFGEPIKCYGTTTRRGRRQHVRHMEYMKHGLKHMQLEFYIEGSEPGLKGTVHVDSKEVVFFIFLKQYLNVLHTLLSHKAKSLHTLNSYGIQL</sequence>
<dbReference type="Pfam" id="PF08294">
    <property type="entry name" value="TIM21"/>
    <property type="match status" value="1"/>
</dbReference>
<comment type="similarity">
    <text evidence="2 8">Belongs to the TIM21 family.</text>
</comment>
<accession>A0A4Z2BVP6</accession>
<organism evidence="9 10">
    <name type="scientific">Takifugu bimaculatus</name>
    <dbReference type="NCBI Taxonomy" id="433685"/>
    <lineage>
        <taxon>Eukaryota</taxon>
        <taxon>Metazoa</taxon>
        <taxon>Chordata</taxon>
        <taxon>Craniata</taxon>
        <taxon>Vertebrata</taxon>
        <taxon>Euteleostomi</taxon>
        <taxon>Actinopterygii</taxon>
        <taxon>Neopterygii</taxon>
        <taxon>Teleostei</taxon>
        <taxon>Neoteleostei</taxon>
        <taxon>Acanthomorphata</taxon>
        <taxon>Eupercaria</taxon>
        <taxon>Tetraodontiformes</taxon>
        <taxon>Tetradontoidea</taxon>
        <taxon>Tetraodontidae</taxon>
        <taxon>Takifugu</taxon>
    </lineage>
</organism>
<feature type="transmembrane region" description="Helical" evidence="8">
    <location>
        <begin position="110"/>
        <end position="131"/>
    </location>
</feature>
<dbReference type="PANTHER" id="PTHR13032:SF6">
    <property type="entry name" value="MITOCHONDRIAL IMPORT INNER MEMBRANE TRANSLOCASE SUBUNIT TIM21"/>
    <property type="match status" value="1"/>
</dbReference>
<dbReference type="InterPro" id="IPR013261">
    <property type="entry name" value="Tim21"/>
</dbReference>
<dbReference type="InterPro" id="IPR038552">
    <property type="entry name" value="Tim21_IMS_sf"/>
</dbReference>
<keyword evidence="3 8" id="KW-0812">Transmembrane</keyword>
<evidence type="ECO:0000256" key="3">
    <source>
        <dbReference type="ARBA" id="ARBA00022692"/>
    </source>
</evidence>
<evidence type="ECO:0000256" key="7">
    <source>
        <dbReference type="ARBA" id="ARBA00023136"/>
    </source>
</evidence>
<gene>
    <name evidence="9" type="ORF">fugu_015840</name>
</gene>
<dbReference type="GO" id="GO:0005744">
    <property type="term" value="C:TIM23 mitochondrial import inner membrane translocase complex"/>
    <property type="evidence" value="ECO:0007669"/>
    <property type="project" value="UniProtKB-UniRule"/>
</dbReference>
<keyword evidence="6 8" id="KW-0496">Mitochondrion</keyword>
<protein>
    <recommendedName>
        <fullName evidence="8">Mitochondrial import inner membrane translocase subunit Tim21</fullName>
    </recommendedName>
</protein>
<evidence type="ECO:0000256" key="1">
    <source>
        <dbReference type="ARBA" id="ARBA00004304"/>
    </source>
</evidence>
<comment type="function">
    <text evidence="8">Essential component of the TIM23 complex, a complex that mediates the translocation of transit peptide-containing proteins across the mitochondrial inner membrane.</text>
</comment>
<proteinExistence type="inferred from homology"/>
<keyword evidence="5 8" id="KW-1133">Transmembrane helix</keyword>
<name>A0A4Z2BVP6_9TELE</name>
<evidence type="ECO:0000256" key="6">
    <source>
        <dbReference type="ARBA" id="ARBA00023128"/>
    </source>
</evidence>
<evidence type="ECO:0000256" key="5">
    <source>
        <dbReference type="ARBA" id="ARBA00022989"/>
    </source>
</evidence>
<dbReference type="PANTHER" id="PTHR13032">
    <property type="entry name" value="MITOCHONDRIAL IMPORT INNER MEMBRANE TRANSLOCASE SUBUNIT TIM21"/>
    <property type="match status" value="1"/>
</dbReference>
<dbReference type="GO" id="GO:0030150">
    <property type="term" value="P:protein import into mitochondrial matrix"/>
    <property type="evidence" value="ECO:0007669"/>
    <property type="project" value="UniProtKB-UniRule"/>
</dbReference>
<keyword evidence="4" id="KW-0809">Transit peptide</keyword>
<keyword evidence="8" id="KW-0811">Translocation</keyword>
<evidence type="ECO:0000256" key="2">
    <source>
        <dbReference type="ARBA" id="ARBA00010867"/>
    </source>
</evidence>
<evidence type="ECO:0000313" key="10">
    <source>
        <dbReference type="Proteomes" id="UP000516260"/>
    </source>
</evidence>
<evidence type="ECO:0000313" key="9">
    <source>
        <dbReference type="EMBL" id="TNM96179.1"/>
    </source>
</evidence>